<sequence>MAEPILATDDQLRRLAAERTDRWIDETDRRLRSAWDHPQALVQPFAAIPEQRRPRWRDLVQQLARTGAEAFRKAAVPRRTELAAQAFALLRAAEPRLTDRDVMQQPAPVKTMVDGLPARTEAGAVLAALAAAGEAATAQFIERAPVLDDLRAAKTVELGVARDALRAHLAPFDQAEAHLTGTHAAKLLPLLENETAAGVAARAAVPDVVRVDREAERGVRDTLGKSLGEQYRALAAPFNAANAGVQEAMARLAPASASYGAMLAAYEGRWIRPRWGDPFAAFEVLFGFYGLPMLRAILAIPRDEAIRIPEILDPTYDRLRPDDARISTVSKFCRIFPQGTGEQVLLWAFTEVATITEPDATHWVDAVEAQLKKDPVGTPWPAELGPRAVAGP</sequence>
<dbReference type="AlphaFoldDB" id="A0AA41Q836"/>
<dbReference type="RefSeq" id="WP_235058117.1">
    <property type="nucleotide sequence ID" value="NZ_JAKFHA010000047.1"/>
</dbReference>
<reference evidence="1" key="1">
    <citation type="submission" date="2022-01" db="EMBL/GenBank/DDBJ databases">
        <title>Genome-Based Taxonomic Classification of the Phylum Actinobacteria.</title>
        <authorList>
            <person name="Gao Y."/>
        </authorList>
    </citation>
    <scope>NUCLEOTIDE SEQUENCE</scope>
    <source>
        <strain evidence="1">KLBMP 8922</strain>
    </source>
</reference>
<name>A0AA41Q836_9ACTN</name>
<accession>A0AA41Q836</accession>
<dbReference type="Proteomes" id="UP001165378">
    <property type="component" value="Unassembled WGS sequence"/>
</dbReference>
<gene>
    <name evidence="1" type="ORF">LZ495_39850</name>
</gene>
<protein>
    <submittedName>
        <fullName evidence="1">Uncharacterized protein</fullName>
    </submittedName>
</protein>
<comment type="caution">
    <text evidence="1">The sequence shown here is derived from an EMBL/GenBank/DDBJ whole genome shotgun (WGS) entry which is preliminary data.</text>
</comment>
<evidence type="ECO:0000313" key="2">
    <source>
        <dbReference type="Proteomes" id="UP001165378"/>
    </source>
</evidence>
<keyword evidence="2" id="KW-1185">Reference proteome</keyword>
<organism evidence="1 2">
    <name type="scientific">Yinghuangia soli</name>
    <dbReference type="NCBI Taxonomy" id="2908204"/>
    <lineage>
        <taxon>Bacteria</taxon>
        <taxon>Bacillati</taxon>
        <taxon>Actinomycetota</taxon>
        <taxon>Actinomycetes</taxon>
        <taxon>Kitasatosporales</taxon>
        <taxon>Streptomycetaceae</taxon>
        <taxon>Yinghuangia</taxon>
    </lineage>
</organism>
<evidence type="ECO:0000313" key="1">
    <source>
        <dbReference type="EMBL" id="MCF2533343.1"/>
    </source>
</evidence>
<proteinExistence type="predicted"/>
<dbReference type="EMBL" id="JAKFHA010000047">
    <property type="protein sequence ID" value="MCF2533343.1"/>
    <property type="molecule type" value="Genomic_DNA"/>
</dbReference>